<dbReference type="InterPro" id="IPR025455">
    <property type="entry name" value="DUF4276"/>
</dbReference>
<evidence type="ECO:0000313" key="1">
    <source>
        <dbReference type="EMBL" id="MBE9253805.1"/>
    </source>
</evidence>
<dbReference type="EMBL" id="JADEVV010000018">
    <property type="protein sequence ID" value="MBE9253805.1"/>
    <property type="molecule type" value="Genomic_DNA"/>
</dbReference>
<organism evidence="1 2">
    <name type="scientific">Synechocystis salina LEGE 00031</name>
    <dbReference type="NCBI Taxonomy" id="1828736"/>
    <lineage>
        <taxon>Bacteria</taxon>
        <taxon>Bacillati</taxon>
        <taxon>Cyanobacteriota</taxon>
        <taxon>Cyanophyceae</taxon>
        <taxon>Synechococcales</taxon>
        <taxon>Merismopediaceae</taxon>
        <taxon>Synechocystis</taxon>
    </lineage>
</organism>
<proteinExistence type="predicted"/>
<keyword evidence="2" id="KW-1185">Reference proteome</keyword>
<dbReference type="Proteomes" id="UP000658720">
    <property type="component" value="Unassembled WGS sequence"/>
</dbReference>
<comment type="caution">
    <text evidence="1">The sequence shown here is derived from an EMBL/GenBank/DDBJ whole genome shotgun (WGS) entry which is preliminary data.</text>
</comment>
<dbReference type="Pfam" id="PF14103">
    <property type="entry name" value="DUF4276"/>
    <property type="match status" value="1"/>
</dbReference>
<accession>A0ABR9VR32</accession>
<dbReference type="RefSeq" id="WP_194019548.1">
    <property type="nucleotide sequence ID" value="NZ_JADEVV010000018.1"/>
</dbReference>
<sequence>MSYDLIFLLEEPSIKSVLEILLPKILPENFSYKLIPHEGKQDLARSIPTKIKAFQFSPSTKFVIVHDQDSHNCKSLKEELLKICRKSGKEDVLIRIICHELESWFLGDLAAVEKAYNLRPRGLSQKQNQQKFRDPDKLNSAKHELKKLVGEYYAGTHSKKIAPYLSLTNNKSHSFQVFINGMKKLV</sequence>
<reference evidence="1 2" key="1">
    <citation type="submission" date="2020-10" db="EMBL/GenBank/DDBJ databases">
        <authorList>
            <person name="Castelo-Branco R."/>
            <person name="Eusebio N."/>
            <person name="Adriana R."/>
            <person name="Vieira A."/>
            <person name="Brugerolle De Fraissinette N."/>
            <person name="Rezende De Castro R."/>
            <person name="Schneider M.P."/>
            <person name="Vasconcelos V."/>
            <person name="Leao P.N."/>
        </authorList>
    </citation>
    <scope>NUCLEOTIDE SEQUENCE [LARGE SCALE GENOMIC DNA]</scope>
    <source>
        <strain evidence="1 2">LEGE 00031</strain>
    </source>
</reference>
<evidence type="ECO:0000313" key="2">
    <source>
        <dbReference type="Proteomes" id="UP000658720"/>
    </source>
</evidence>
<gene>
    <name evidence="1" type="ORF">IQ217_08075</name>
</gene>
<name>A0ABR9VR32_9SYNC</name>
<protein>
    <submittedName>
        <fullName evidence="1">DUF4276 family protein</fullName>
    </submittedName>
</protein>